<reference evidence="2 3" key="1">
    <citation type="submission" date="2018-06" db="EMBL/GenBank/DDBJ databases">
        <title>Genomic Encyclopedia of Archaeal and Bacterial Type Strains, Phase II (KMG-II): from individual species to whole genera.</title>
        <authorList>
            <person name="Goeker M."/>
        </authorList>
    </citation>
    <scope>NUCLEOTIDE SEQUENCE [LARGE SCALE GENOMIC DNA]</scope>
    <source>
        <strain evidence="2 3">DSM 17205</strain>
    </source>
</reference>
<sequence>MKYIKLSLLICVTFLLFPSCNNDDDNTNSSTTINGTWHLKNVRGGFVGINIDYTRGEVFYDFNLNNNTVNITNNILTTGPEDIYAGLDSGTYSIRIEQNGTTETLFIDNVDKGTIDLQGNTLQLDDNIAADGFLMEFER</sequence>
<evidence type="ECO:0000313" key="2">
    <source>
        <dbReference type="EMBL" id="PZX39823.1"/>
    </source>
</evidence>
<dbReference type="EMBL" id="QKZR01000003">
    <property type="protein sequence ID" value="PZX39823.1"/>
    <property type="molecule type" value="Genomic_DNA"/>
</dbReference>
<gene>
    <name evidence="2" type="ORF">LX97_02180</name>
</gene>
<dbReference type="Proteomes" id="UP000248584">
    <property type="component" value="Unassembled WGS sequence"/>
</dbReference>
<keyword evidence="3" id="KW-1185">Reference proteome</keyword>
<evidence type="ECO:0000256" key="1">
    <source>
        <dbReference type="SAM" id="SignalP"/>
    </source>
</evidence>
<evidence type="ECO:0000313" key="3">
    <source>
        <dbReference type="Proteomes" id="UP000248584"/>
    </source>
</evidence>
<keyword evidence="1" id="KW-0732">Signal</keyword>
<proteinExistence type="predicted"/>
<accession>A0ABX5PXA7</accession>
<protein>
    <recommendedName>
        <fullName evidence="4">Lipocalin-like domain-containing protein</fullName>
    </recommendedName>
</protein>
<comment type="caution">
    <text evidence="2">The sequence shown here is derived from an EMBL/GenBank/DDBJ whole genome shotgun (WGS) entry which is preliminary data.</text>
</comment>
<organism evidence="2 3">
    <name type="scientific">Nonlabens dokdonensis</name>
    <dbReference type="NCBI Taxonomy" id="328515"/>
    <lineage>
        <taxon>Bacteria</taxon>
        <taxon>Pseudomonadati</taxon>
        <taxon>Bacteroidota</taxon>
        <taxon>Flavobacteriia</taxon>
        <taxon>Flavobacteriales</taxon>
        <taxon>Flavobacteriaceae</taxon>
        <taxon>Nonlabens</taxon>
    </lineage>
</organism>
<dbReference type="RefSeq" id="WP_015363127.1">
    <property type="nucleotide sequence ID" value="NZ_QKZR01000003.1"/>
</dbReference>
<feature type="signal peptide" evidence="1">
    <location>
        <begin position="1"/>
        <end position="23"/>
    </location>
</feature>
<name>A0ABX5PXA7_9FLAO</name>
<feature type="chain" id="PRO_5045304218" description="Lipocalin-like domain-containing protein" evidence="1">
    <location>
        <begin position="24"/>
        <end position="139"/>
    </location>
</feature>
<evidence type="ECO:0008006" key="4">
    <source>
        <dbReference type="Google" id="ProtNLM"/>
    </source>
</evidence>